<keyword evidence="8" id="KW-0547">Nucleotide-binding</keyword>
<dbReference type="EMBL" id="QOVI01000002">
    <property type="protein sequence ID" value="RXG16829.1"/>
    <property type="molecule type" value="Genomic_DNA"/>
</dbReference>
<comment type="caution">
    <text evidence="13">The sequence shown here is derived from an EMBL/GenBank/DDBJ whole genome shotgun (WGS) entry which is preliminary data.</text>
</comment>
<keyword evidence="4" id="KW-0963">Cytoplasm</keyword>
<evidence type="ECO:0000256" key="6">
    <source>
        <dbReference type="ARBA" id="ARBA00022694"/>
    </source>
</evidence>
<dbReference type="GO" id="GO:0008033">
    <property type="term" value="P:tRNA processing"/>
    <property type="evidence" value="ECO:0007669"/>
    <property type="project" value="UniProtKB-KW"/>
</dbReference>
<dbReference type="RefSeq" id="WP_128760488.1">
    <property type="nucleotide sequence ID" value="NZ_QOVI01000002.1"/>
</dbReference>
<evidence type="ECO:0000256" key="10">
    <source>
        <dbReference type="ARBA" id="ARBA00029774"/>
    </source>
</evidence>
<dbReference type="GO" id="GO:0000049">
    <property type="term" value="F:tRNA binding"/>
    <property type="evidence" value="ECO:0007669"/>
    <property type="project" value="TreeGrafter"/>
</dbReference>
<keyword evidence="7" id="KW-0548">Nucleotidyltransferase</keyword>
<dbReference type="PANTHER" id="PTHR17490:SF16">
    <property type="entry name" value="THREONYLCARBAMOYL-AMP SYNTHASE"/>
    <property type="match status" value="1"/>
</dbReference>
<dbReference type="EC" id="2.7.7.87" evidence="3"/>
<comment type="catalytic activity">
    <reaction evidence="11">
        <text>L-threonine + hydrogencarbonate + ATP = L-threonylcarbamoyladenylate + diphosphate + H2O</text>
        <dbReference type="Rhea" id="RHEA:36407"/>
        <dbReference type="ChEBI" id="CHEBI:15377"/>
        <dbReference type="ChEBI" id="CHEBI:17544"/>
        <dbReference type="ChEBI" id="CHEBI:30616"/>
        <dbReference type="ChEBI" id="CHEBI:33019"/>
        <dbReference type="ChEBI" id="CHEBI:57926"/>
        <dbReference type="ChEBI" id="CHEBI:73682"/>
        <dbReference type="EC" id="2.7.7.87"/>
    </reaction>
</comment>
<evidence type="ECO:0000256" key="9">
    <source>
        <dbReference type="ARBA" id="ARBA00022840"/>
    </source>
</evidence>
<evidence type="ECO:0000256" key="7">
    <source>
        <dbReference type="ARBA" id="ARBA00022695"/>
    </source>
</evidence>
<comment type="subcellular location">
    <subcellularLocation>
        <location evidence="1">Cytoplasm</location>
    </subcellularLocation>
</comment>
<protein>
    <recommendedName>
        <fullName evidence="10">L-threonylcarbamoyladenylate synthase</fullName>
        <ecNumber evidence="3">2.7.7.87</ecNumber>
    </recommendedName>
    <alternativeName>
        <fullName evidence="10">L-threonylcarbamoyladenylate synthase</fullName>
    </alternativeName>
</protein>
<proteinExistence type="inferred from homology"/>
<organism evidence="13 14">
    <name type="scientific">Leeuwenhoekiella aestuarii</name>
    <dbReference type="NCBI Taxonomy" id="2249426"/>
    <lineage>
        <taxon>Bacteria</taxon>
        <taxon>Pseudomonadati</taxon>
        <taxon>Bacteroidota</taxon>
        <taxon>Flavobacteriia</taxon>
        <taxon>Flavobacteriales</taxon>
        <taxon>Flavobacteriaceae</taxon>
        <taxon>Leeuwenhoekiella</taxon>
    </lineage>
</organism>
<dbReference type="GO" id="GO:0003725">
    <property type="term" value="F:double-stranded RNA binding"/>
    <property type="evidence" value="ECO:0007669"/>
    <property type="project" value="InterPro"/>
</dbReference>
<dbReference type="NCBIfam" id="TIGR00057">
    <property type="entry name" value="L-threonylcarbamoyladenylate synthase"/>
    <property type="match status" value="1"/>
</dbReference>
<dbReference type="Proteomes" id="UP000289821">
    <property type="component" value="Unassembled WGS sequence"/>
</dbReference>
<evidence type="ECO:0000256" key="11">
    <source>
        <dbReference type="ARBA" id="ARBA00048366"/>
    </source>
</evidence>
<reference evidence="13 14" key="1">
    <citation type="submission" date="2018-07" db="EMBL/GenBank/DDBJ databases">
        <title>Leeuwenhoekiella genomics.</title>
        <authorList>
            <person name="Tahon G."/>
            <person name="Willems A."/>
        </authorList>
    </citation>
    <scope>NUCLEOTIDE SEQUENCE [LARGE SCALE GENOMIC DNA]</scope>
    <source>
        <strain evidence="13 14">R-50232</strain>
    </source>
</reference>
<dbReference type="PANTHER" id="PTHR17490">
    <property type="entry name" value="SUA5"/>
    <property type="match status" value="1"/>
</dbReference>
<keyword evidence="14" id="KW-1185">Reference proteome</keyword>
<dbReference type="InterPro" id="IPR006070">
    <property type="entry name" value="Sua5-like_dom"/>
</dbReference>
<gene>
    <name evidence="13" type="ORF">DSM04_102411</name>
</gene>
<evidence type="ECO:0000256" key="4">
    <source>
        <dbReference type="ARBA" id="ARBA00022490"/>
    </source>
</evidence>
<dbReference type="InterPro" id="IPR050156">
    <property type="entry name" value="TC-AMP_synthase_SUA5"/>
</dbReference>
<sequence>MAKKRYDQNIINEVNESLAVLKRGGLLLYPTDTVWGIGCDATNAEAIDKVFTLKKRKESKALICLVSDMKMLNQFVEEIPEVAYNILKYADQPTTIIYDDPIRIAENLIAEDNTLGIRIVQDEFCRALIRKLGKPLVSTSANISGEKTPMRFPEISQPILEGVDYIVNLQRKHKSTKSSTIIRLSNDGQVKVLRK</sequence>
<dbReference type="Gene3D" id="3.90.870.10">
    <property type="entry name" value="DHBP synthase"/>
    <property type="match status" value="1"/>
</dbReference>
<dbReference type="InterPro" id="IPR017945">
    <property type="entry name" value="DHBP_synth_RibB-like_a/b_dom"/>
</dbReference>
<evidence type="ECO:0000313" key="13">
    <source>
        <dbReference type="EMBL" id="RXG16829.1"/>
    </source>
</evidence>
<evidence type="ECO:0000256" key="8">
    <source>
        <dbReference type="ARBA" id="ARBA00022741"/>
    </source>
</evidence>
<evidence type="ECO:0000313" key="14">
    <source>
        <dbReference type="Proteomes" id="UP000289821"/>
    </source>
</evidence>
<name>A0A4Q0NYR7_9FLAO</name>
<evidence type="ECO:0000256" key="1">
    <source>
        <dbReference type="ARBA" id="ARBA00004496"/>
    </source>
</evidence>
<dbReference type="GO" id="GO:0061710">
    <property type="term" value="F:L-threonylcarbamoyladenylate synthase"/>
    <property type="evidence" value="ECO:0007669"/>
    <property type="project" value="UniProtKB-EC"/>
</dbReference>
<dbReference type="Pfam" id="PF01300">
    <property type="entry name" value="Sua5_yciO_yrdC"/>
    <property type="match status" value="1"/>
</dbReference>
<dbReference type="GO" id="GO:0006450">
    <property type="term" value="P:regulation of translational fidelity"/>
    <property type="evidence" value="ECO:0007669"/>
    <property type="project" value="TreeGrafter"/>
</dbReference>
<keyword evidence="9" id="KW-0067">ATP-binding</keyword>
<evidence type="ECO:0000256" key="2">
    <source>
        <dbReference type="ARBA" id="ARBA00007663"/>
    </source>
</evidence>
<keyword evidence="5" id="KW-0808">Transferase</keyword>
<dbReference type="OrthoDB" id="9814580at2"/>
<dbReference type="GO" id="GO:0005524">
    <property type="term" value="F:ATP binding"/>
    <property type="evidence" value="ECO:0007669"/>
    <property type="project" value="UniProtKB-KW"/>
</dbReference>
<feature type="domain" description="YrdC-like" evidence="12">
    <location>
        <begin position="11"/>
        <end position="195"/>
    </location>
</feature>
<accession>A0A4Q0NYR7</accession>
<dbReference type="PROSITE" id="PS51163">
    <property type="entry name" value="YRDC"/>
    <property type="match status" value="1"/>
</dbReference>
<evidence type="ECO:0000256" key="5">
    <source>
        <dbReference type="ARBA" id="ARBA00022679"/>
    </source>
</evidence>
<evidence type="ECO:0000256" key="3">
    <source>
        <dbReference type="ARBA" id="ARBA00012584"/>
    </source>
</evidence>
<comment type="similarity">
    <text evidence="2">Belongs to the SUA5 family.</text>
</comment>
<keyword evidence="6" id="KW-0819">tRNA processing</keyword>
<dbReference type="GO" id="GO:0005737">
    <property type="term" value="C:cytoplasm"/>
    <property type="evidence" value="ECO:0007669"/>
    <property type="project" value="UniProtKB-SubCell"/>
</dbReference>
<evidence type="ECO:0000259" key="12">
    <source>
        <dbReference type="PROSITE" id="PS51163"/>
    </source>
</evidence>
<dbReference type="SUPFAM" id="SSF55821">
    <property type="entry name" value="YrdC/RibB"/>
    <property type="match status" value="1"/>
</dbReference>
<dbReference type="AlphaFoldDB" id="A0A4Q0NYR7"/>